<gene>
    <name evidence="2" type="ORF">HMPREF9470_01720</name>
</gene>
<dbReference type="EMBL" id="ADLK01000015">
    <property type="protein sequence ID" value="KMW21615.1"/>
    <property type="molecule type" value="Genomic_DNA"/>
</dbReference>
<keyword evidence="1" id="KW-0812">Transmembrane</keyword>
<accession>A0A0J9F061</accession>
<dbReference type="PATRIC" id="fig|742734.4.peg.1844"/>
<sequence length="162" mass="17212">MNLTFTGLLYGAAAACLAVSFRKDREKTNQAVKKGFRMFLGVLPHFLTILLITGILFTAVTPGMIRDVIGTGSGFRGMVLSALTGAVALVPVLAVFPMVSRLLESGAGIPQMAVFISTLTTVGIATLPLEIRYLGVKASILRNLFFFVSAFITSWALGVILA</sequence>
<evidence type="ECO:0000313" key="3">
    <source>
        <dbReference type="Proteomes" id="UP000037392"/>
    </source>
</evidence>
<feature type="transmembrane region" description="Helical" evidence="1">
    <location>
        <begin position="42"/>
        <end position="65"/>
    </location>
</feature>
<dbReference type="AlphaFoldDB" id="A0A0J9F061"/>
<dbReference type="Proteomes" id="UP000037392">
    <property type="component" value="Unassembled WGS sequence"/>
</dbReference>
<keyword evidence="1" id="KW-1133">Transmembrane helix</keyword>
<organism evidence="2 3">
    <name type="scientific">[Clostridium] citroniae WAL-19142</name>
    <dbReference type="NCBI Taxonomy" id="742734"/>
    <lineage>
        <taxon>Bacteria</taxon>
        <taxon>Bacillati</taxon>
        <taxon>Bacillota</taxon>
        <taxon>Clostridia</taxon>
        <taxon>Lachnospirales</taxon>
        <taxon>Lachnospiraceae</taxon>
        <taxon>Enterocloster</taxon>
    </lineage>
</organism>
<feature type="transmembrane region" description="Helical" evidence="1">
    <location>
        <begin position="141"/>
        <end position="161"/>
    </location>
</feature>
<dbReference type="RefSeq" id="WP_007861396.1">
    <property type="nucleotide sequence ID" value="NZ_KQ235877.1"/>
</dbReference>
<feature type="transmembrane region" description="Helical" evidence="1">
    <location>
        <begin position="108"/>
        <end position="129"/>
    </location>
</feature>
<proteinExistence type="predicted"/>
<reference evidence="2 3" key="1">
    <citation type="submission" date="2011-04" db="EMBL/GenBank/DDBJ databases">
        <title>The Genome Sequence of Clostridium citroniae WAL-19142.</title>
        <authorList>
            <consortium name="The Broad Institute Genome Sequencing Platform"/>
            <person name="Earl A."/>
            <person name="Ward D."/>
            <person name="Feldgarden M."/>
            <person name="Gevers D."/>
            <person name="Warren Y.A."/>
            <person name="Tyrrell K.L."/>
            <person name="Citron D.M."/>
            <person name="Goldstein E.J."/>
            <person name="Daigneault M."/>
            <person name="Allen-Vercoe E."/>
            <person name="Young S.K."/>
            <person name="Zeng Q."/>
            <person name="Gargeya S."/>
            <person name="Fitzgerald M."/>
            <person name="Haas B."/>
            <person name="Abouelleil A."/>
            <person name="Alvarado L."/>
            <person name="Arachchi H.M."/>
            <person name="Berlin A."/>
            <person name="Brown A."/>
            <person name="Chapman S.B."/>
            <person name="Chen Z."/>
            <person name="Dunbar C."/>
            <person name="Freedman E."/>
            <person name="Gearin G."/>
            <person name="Gellesch M."/>
            <person name="Goldberg J."/>
            <person name="Griggs A."/>
            <person name="Gujja S."/>
            <person name="Heilman E.R."/>
            <person name="Heiman D."/>
            <person name="Howarth C."/>
            <person name="Larson L."/>
            <person name="Lui A."/>
            <person name="MacDonald P.J."/>
            <person name="Mehta T."/>
            <person name="Montmayeur A."/>
            <person name="Murphy C."/>
            <person name="Neiman D."/>
            <person name="Pearson M."/>
            <person name="Priest M."/>
            <person name="Roberts A."/>
            <person name="Saif S."/>
            <person name="Shea T."/>
            <person name="Shenoy N."/>
            <person name="Sisk P."/>
            <person name="Stolte C."/>
            <person name="Sykes S."/>
            <person name="White J."/>
            <person name="Yandava C."/>
            <person name="Wortman J."/>
            <person name="Nusbaum C."/>
            <person name="Birren B."/>
        </authorList>
    </citation>
    <scope>NUCLEOTIDE SEQUENCE [LARGE SCALE GENOMIC DNA]</scope>
    <source>
        <strain evidence="2 3">WAL-19142</strain>
    </source>
</reference>
<evidence type="ECO:0008006" key="4">
    <source>
        <dbReference type="Google" id="ProtNLM"/>
    </source>
</evidence>
<protein>
    <recommendedName>
        <fullName evidence="4">Permease</fullName>
    </recommendedName>
</protein>
<keyword evidence="1" id="KW-0472">Membrane</keyword>
<feature type="transmembrane region" description="Helical" evidence="1">
    <location>
        <begin position="77"/>
        <end position="96"/>
    </location>
</feature>
<comment type="caution">
    <text evidence="2">The sequence shown here is derived from an EMBL/GenBank/DDBJ whole genome shotgun (WGS) entry which is preliminary data.</text>
</comment>
<evidence type="ECO:0000313" key="2">
    <source>
        <dbReference type="EMBL" id="KMW21615.1"/>
    </source>
</evidence>
<dbReference type="GeneID" id="93165124"/>
<evidence type="ECO:0000256" key="1">
    <source>
        <dbReference type="SAM" id="Phobius"/>
    </source>
</evidence>
<dbReference type="OrthoDB" id="5465282at2"/>
<name>A0A0J9F061_9FIRM</name>